<reference evidence="2" key="2">
    <citation type="submission" date="2015-04" db="EMBL/GenBank/DDBJ databases">
        <title>A butyrogenic pathway from the amino acid lysine in a human gut commensal.</title>
        <authorList>
            <person name="de Vos W.M."/>
            <person name="Bui N.T.P."/>
            <person name="Plugge C.M."/>
            <person name="Ritari J."/>
        </authorList>
    </citation>
    <scope>NUCLEOTIDE SEQUENCE [LARGE SCALE GENOMIC DNA]</scope>
    <source>
        <strain evidence="2">AF211</strain>
    </source>
</reference>
<evidence type="ECO:0000313" key="2">
    <source>
        <dbReference type="Proteomes" id="UP000064844"/>
    </source>
</evidence>
<proteinExistence type="predicted"/>
<evidence type="ECO:0000313" key="1">
    <source>
        <dbReference type="EMBL" id="ALP95263.1"/>
    </source>
</evidence>
<protein>
    <submittedName>
        <fullName evidence="1">Uncharacterized protein</fullName>
    </submittedName>
</protein>
<accession>A0A0S2W7I3</accession>
<dbReference type="EMBL" id="CP011307">
    <property type="protein sequence ID" value="ALP95263.1"/>
    <property type="molecule type" value="Genomic_DNA"/>
</dbReference>
<dbReference type="AlphaFoldDB" id="A0A0S2W7I3"/>
<keyword evidence="2" id="KW-1185">Reference proteome</keyword>
<sequence>MALAPVYGQAGDMILYDKIYFHNTLQTLLNRAASGCSSGKKITK</sequence>
<name>A0A0S2W7I3_9FIRM</name>
<organism evidence="1 2">
    <name type="scientific">Intestinimonas butyriciproducens</name>
    <dbReference type="NCBI Taxonomy" id="1297617"/>
    <lineage>
        <taxon>Bacteria</taxon>
        <taxon>Bacillati</taxon>
        <taxon>Bacillota</taxon>
        <taxon>Clostridia</taxon>
        <taxon>Eubacteriales</taxon>
        <taxon>Intestinimonas</taxon>
    </lineage>
</organism>
<dbReference type="KEGG" id="ibu:IB211_02872c"/>
<gene>
    <name evidence="1" type="ORF">IB211_02872c</name>
</gene>
<dbReference type="Proteomes" id="UP000064844">
    <property type="component" value="Chromosome"/>
</dbReference>
<reference evidence="1 2" key="1">
    <citation type="journal article" date="2015" name="Nat. Commun.">
        <title>Production of butyrate from lysine and the Amadori product fructoselysine by a human gut commensal.</title>
        <authorList>
            <person name="Bui T.P."/>
            <person name="Ritari J."/>
            <person name="Boeren S."/>
            <person name="de Waard P."/>
            <person name="Plugge C.M."/>
            <person name="de Vos W.M."/>
        </authorList>
    </citation>
    <scope>NUCLEOTIDE SEQUENCE [LARGE SCALE GENOMIC DNA]</scope>
    <source>
        <strain evidence="1 2">AF211</strain>
    </source>
</reference>